<name>A0AAV5T6W4_9BILA</name>
<evidence type="ECO:0000313" key="1">
    <source>
        <dbReference type="EMBL" id="GMS90182.1"/>
    </source>
</evidence>
<protein>
    <submittedName>
        <fullName evidence="1">Uncharacterized protein</fullName>
    </submittedName>
</protein>
<keyword evidence="2" id="KW-1185">Reference proteome</keyword>
<feature type="non-terminal residue" evidence="1">
    <location>
        <position position="1"/>
    </location>
</feature>
<dbReference type="Proteomes" id="UP001432027">
    <property type="component" value="Unassembled WGS sequence"/>
</dbReference>
<dbReference type="AlphaFoldDB" id="A0AAV5T6W4"/>
<accession>A0AAV5T6W4</accession>
<evidence type="ECO:0000313" key="2">
    <source>
        <dbReference type="Proteomes" id="UP001432027"/>
    </source>
</evidence>
<proteinExistence type="predicted"/>
<gene>
    <name evidence="1" type="ORF">PENTCL1PPCAC_12357</name>
</gene>
<dbReference type="EMBL" id="BTSX01000003">
    <property type="protein sequence ID" value="GMS90182.1"/>
    <property type="molecule type" value="Genomic_DNA"/>
</dbReference>
<reference evidence="1" key="1">
    <citation type="submission" date="2023-10" db="EMBL/GenBank/DDBJ databases">
        <title>Genome assembly of Pristionchus species.</title>
        <authorList>
            <person name="Yoshida K."/>
            <person name="Sommer R.J."/>
        </authorList>
    </citation>
    <scope>NUCLEOTIDE SEQUENCE</scope>
    <source>
        <strain evidence="1">RS0144</strain>
    </source>
</reference>
<sequence>GQVTRSREPRCGWRIAYRPRPSQLLFTGHTTWLCWQLTTNSRRLPLFLSLSSNETLYQSSQSTPRTDHI</sequence>
<organism evidence="1 2">
    <name type="scientific">Pristionchus entomophagus</name>
    <dbReference type="NCBI Taxonomy" id="358040"/>
    <lineage>
        <taxon>Eukaryota</taxon>
        <taxon>Metazoa</taxon>
        <taxon>Ecdysozoa</taxon>
        <taxon>Nematoda</taxon>
        <taxon>Chromadorea</taxon>
        <taxon>Rhabditida</taxon>
        <taxon>Rhabditina</taxon>
        <taxon>Diplogasteromorpha</taxon>
        <taxon>Diplogasteroidea</taxon>
        <taxon>Neodiplogasteridae</taxon>
        <taxon>Pristionchus</taxon>
    </lineage>
</organism>
<comment type="caution">
    <text evidence="1">The sequence shown here is derived from an EMBL/GenBank/DDBJ whole genome shotgun (WGS) entry which is preliminary data.</text>
</comment>